<dbReference type="CDD" id="cd00170">
    <property type="entry name" value="SEC14"/>
    <property type="match status" value="1"/>
</dbReference>
<dbReference type="PROSITE" id="PS50191">
    <property type="entry name" value="CRAL_TRIO"/>
    <property type="match status" value="1"/>
</dbReference>
<evidence type="ECO:0000313" key="3">
    <source>
        <dbReference type="Proteomes" id="UP000013827"/>
    </source>
</evidence>
<organism evidence="2 3">
    <name type="scientific">Emiliania huxleyi (strain CCMP1516)</name>
    <dbReference type="NCBI Taxonomy" id="280463"/>
    <lineage>
        <taxon>Eukaryota</taxon>
        <taxon>Haptista</taxon>
        <taxon>Haptophyta</taxon>
        <taxon>Prymnesiophyceae</taxon>
        <taxon>Isochrysidales</taxon>
        <taxon>Noelaerhabdaceae</taxon>
        <taxon>Emiliania</taxon>
    </lineage>
</organism>
<dbReference type="PaxDb" id="2903-EOD03667"/>
<dbReference type="PANTHER" id="PTHR45657:SF1">
    <property type="entry name" value="CRAL-TRIO DOMAIN-CONTAINING PROTEIN YKL091C-RELATED"/>
    <property type="match status" value="1"/>
</dbReference>
<dbReference type="KEGG" id="ehx:EMIHUDRAFT_121765"/>
<feature type="domain" description="CRAL-TRIO" evidence="1">
    <location>
        <begin position="61"/>
        <end position="235"/>
    </location>
</feature>
<dbReference type="Gene3D" id="3.40.525.10">
    <property type="entry name" value="CRAL-TRIO lipid binding domain"/>
    <property type="match status" value="1"/>
</dbReference>
<dbReference type="RefSeq" id="XP_005756096.1">
    <property type="nucleotide sequence ID" value="XM_005756039.1"/>
</dbReference>
<reference evidence="2" key="2">
    <citation type="submission" date="2024-10" db="UniProtKB">
        <authorList>
            <consortium name="EnsemblProtists"/>
        </authorList>
    </citation>
    <scope>IDENTIFICATION</scope>
</reference>
<keyword evidence="3" id="KW-1185">Reference proteome</keyword>
<dbReference type="Pfam" id="PF00650">
    <property type="entry name" value="CRAL_TRIO"/>
    <property type="match status" value="1"/>
</dbReference>
<dbReference type="HOGENOM" id="CLU_578024_0_0_1"/>
<dbReference type="EnsemblProtists" id="EOD03667">
    <property type="protein sequence ID" value="EOD03667"/>
    <property type="gene ID" value="EMIHUDRAFT_121765"/>
</dbReference>
<dbReference type="eggNOG" id="KOG1471">
    <property type="taxonomic scope" value="Eukaryota"/>
</dbReference>
<dbReference type="SMART" id="SM00516">
    <property type="entry name" value="SEC14"/>
    <property type="match status" value="1"/>
</dbReference>
<dbReference type="InterPro" id="IPR036865">
    <property type="entry name" value="CRAL-TRIO_dom_sf"/>
</dbReference>
<accession>A0A0D3HXD2</accession>
<reference evidence="3" key="1">
    <citation type="journal article" date="2013" name="Nature">
        <title>Pan genome of the phytoplankton Emiliania underpins its global distribution.</title>
        <authorList>
            <person name="Read B.A."/>
            <person name="Kegel J."/>
            <person name="Klute M.J."/>
            <person name="Kuo A."/>
            <person name="Lefebvre S.C."/>
            <person name="Maumus F."/>
            <person name="Mayer C."/>
            <person name="Miller J."/>
            <person name="Monier A."/>
            <person name="Salamov A."/>
            <person name="Young J."/>
            <person name="Aguilar M."/>
            <person name="Claverie J.M."/>
            <person name="Frickenhaus S."/>
            <person name="Gonzalez K."/>
            <person name="Herman E.K."/>
            <person name="Lin Y.C."/>
            <person name="Napier J."/>
            <person name="Ogata H."/>
            <person name="Sarno A.F."/>
            <person name="Shmutz J."/>
            <person name="Schroeder D."/>
            <person name="de Vargas C."/>
            <person name="Verret F."/>
            <person name="von Dassow P."/>
            <person name="Valentin K."/>
            <person name="Van de Peer Y."/>
            <person name="Wheeler G."/>
            <person name="Dacks J.B."/>
            <person name="Delwiche C.F."/>
            <person name="Dyhrman S.T."/>
            <person name="Glockner G."/>
            <person name="John U."/>
            <person name="Richards T."/>
            <person name="Worden A.Z."/>
            <person name="Zhang X."/>
            <person name="Grigoriev I.V."/>
            <person name="Allen A.E."/>
            <person name="Bidle K."/>
            <person name="Borodovsky M."/>
            <person name="Bowler C."/>
            <person name="Brownlee C."/>
            <person name="Cock J.M."/>
            <person name="Elias M."/>
            <person name="Gladyshev V.N."/>
            <person name="Groth M."/>
            <person name="Guda C."/>
            <person name="Hadaegh A."/>
            <person name="Iglesias-Rodriguez M.D."/>
            <person name="Jenkins J."/>
            <person name="Jones B.M."/>
            <person name="Lawson T."/>
            <person name="Leese F."/>
            <person name="Lindquist E."/>
            <person name="Lobanov A."/>
            <person name="Lomsadze A."/>
            <person name="Malik S.B."/>
            <person name="Marsh M.E."/>
            <person name="Mackinder L."/>
            <person name="Mock T."/>
            <person name="Mueller-Roeber B."/>
            <person name="Pagarete A."/>
            <person name="Parker M."/>
            <person name="Probert I."/>
            <person name="Quesneville H."/>
            <person name="Raines C."/>
            <person name="Rensing S.A."/>
            <person name="Riano-Pachon D.M."/>
            <person name="Richier S."/>
            <person name="Rokitta S."/>
            <person name="Shiraiwa Y."/>
            <person name="Soanes D.M."/>
            <person name="van der Giezen M."/>
            <person name="Wahlund T.M."/>
            <person name="Williams B."/>
            <person name="Wilson W."/>
            <person name="Wolfe G."/>
            <person name="Wurch L.L."/>
        </authorList>
    </citation>
    <scope>NUCLEOTIDE SEQUENCE</scope>
</reference>
<dbReference type="InterPro" id="IPR036273">
    <property type="entry name" value="CRAL/TRIO_N_dom_sf"/>
</dbReference>
<sequence length="473" mass="53220">MARRGSPIDLPTDDVLRFAKARKLNAVKAADMLQADLEWRQARRVEERRDDEPAEDILGKPIAALQQVLPHVCSPGVDKLGRPIIFKHFGGQCSFSRLCPDRESVDRLCEYNWWVNEQYCKRLAALGAEQWVVVIDAKGWQPGLIDRTALRVLKSMADTDADHYPERLGGLVVVNAPASLALVWRIVKTWLDEKTKAKVDIISSSDPKRATERLHGLAAPDQLPEQYAGRPTYPSVPPIDGNVPVSLSWDSKKTRTMVWYGKKATMRKSFQFDEHDELTPFNQPLGESSAAAASDAATLEASIRQEEARQAGEISEKYIMLPKSFATKRLAESLEVWAAWLKAKQLAAVREDRREQSLEGLYWLAVLKGKAYTLTEDTVVNTDTIPAGYLVVKAQWLRLEQRECEGKLRSYTLLEAETLIIVNHMVRLAGLRFSPGPGGPADRQLRSAREKLYYIGLQTHYSLEACCSEDQSY</sequence>
<proteinExistence type="predicted"/>
<evidence type="ECO:0000313" key="2">
    <source>
        <dbReference type="EnsemblProtists" id="EOD03667"/>
    </source>
</evidence>
<dbReference type="InterPro" id="IPR001251">
    <property type="entry name" value="CRAL-TRIO_dom"/>
</dbReference>
<dbReference type="InterPro" id="IPR051026">
    <property type="entry name" value="PI/PC_transfer"/>
</dbReference>
<dbReference type="GeneID" id="17249817"/>
<dbReference type="AlphaFoldDB" id="A0A0D3HXD2"/>
<evidence type="ECO:0000259" key="1">
    <source>
        <dbReference type="PROSITE" id="PS50191"/>
    </source>
</evidence>
<dbReference type="SUPFAM" id="SSF46938">
    <property type="entry name" value="CRAL/TRIO N-terminal domain"/>
    <property type="match status" value="1"/>
</dbReference>
<dbReference type="SUPFAM" id="SSF52087">
    <property type="entry name" value="CRAL/TRIO domain"/>
    <property type="match status" value="1"/>
</dbReference>
<protein>
    <recommendedName>
        <fullName evidence="1">CRAL-TRIO domain-containing protein</fullName>
    </recommendedName>
</protein>
<dbReference type="PANTHER" id="PTHR45657">
    <property type="entry name" value="CRAL-TRIO DOMAIN-CONTAINING PROTEIN YKL091C-RELATED"/>
    <property type="match status" value="1"/>
</dbReference>
<dbReference type="Proteomes" id="UP000013827">
    <property type="component" value="Unassembled WGS sequence"/>
</dbReference>
<name>A0A0D3HXD2_EMIH1</name>